<dbReference type="RefSeq" id="WP_386671016.1">
    <property type="nucleotide sequence ID" value="NZ_JBHLTG010000004.1"/>
</dbReference>
<evidence type="ECO:0000313" key="4">
    <source>
        <dbReference type="Proteomes" id="UP001589896"/>
    </source>
</evidence>
<keyword evidence="4" id="KW-1185">Reference proteome</keyword>
<feature type="chain" id="PRO_5047380805" evidence="2">
    <location>
        <begin position="21"/>
        <end position="276"/>
    </location>
</feature>
<evidence type="ECO:0000256" key="2">
    <source>
        <dbReference type="SAM" id="SignalP"/>
    </source>
</evidence>
<keyword evidence="2" id="KW-0732">Signal</keyword>
<dbReference type="Proteomes" id="UP001589896">
    <property type="component" value="Unassembled WGS sequence"/>
</dbReference>
<proteinExistence type="predicted"/>
<dbReference type="EMBL" id="JBHLTG010000004">
    <property type="protein sequence ID" value="MFC0679864.1"/>
    <property type="molecule type" value="Genomic_DNA"/>
</dbReference>
<accession>A0ABV6RSA8</accession>
<feature type="region of interest" description="Disordered" evidence="1">
    <location>
        <begin position="127"/>
        <end position="149"/>
    </location>
</feature>
<evidence type="ECO:0000313" key="3">
    <source>
        <dbReference type="EMBL" id="MFC0679864.1"/>
    </source>
</evidence>
<protein>
    <submittedName>
        <fullName evidence="3">Uncharacterized protein</fullName>
    </submittedName>
</protein>
<gene>
    <name evidence="3" type="ORF">ACFFGH_18655</name>
</gene>
<evidence type="ECO:0000256" key="1">
    <source>
        <dbReference type="SAM" id="MobiDB-lite"/>
    </source>
</evidence>
<sequence length="276" mass="28453">MKGFVLWSAVLLSTVAPAMSAPGSDSDPGARIVAPAGVVVAMEPASGDPVRAGATDGIDVEVVPGHYSIAYRCPATSNQRVSRHSVTFAPGRVYRLSCPSSGATVLRISELPGRYISVRAPKVAVAKPSAHAARSGDSDGPESSSRADLPHYLRSLSDPLPLAAAPDVIARALKRASCGETGGDVSAISMFTGLSSRPSTSDELHVSNGVLGDGAHWFALQKKDDASFAYCGIVMSPSGTGSMVSMAGIAAEHQARALEAVASGRFFCKCRSLAKR</sequence>
<organism evidence="3 4">
    <name type="scientific">Lysobacter korlensis</name>
    <dbReference type="NCBI Taxonomy" id="553636"/>
    <lineage>
        <taxon>Bacteria</taxon>
        <taxon>Pseudomonadati</taxon>
        <taxon>Pseudomonadota</taxon>
        <taxon>Gammaproteobacteria</taxon>
        <taxon>Lysobacterales</taxon>
        <taxon>Lysobacteraceae</taxon>
        <taxon>Lysobacter</taxon>
    </lineage>
</organism>
<reference evidence="3 4" key="1">
    <citation type="submission" date="2024-09" db="EMBL/GenBank/DDBJ databases">
        <authorList>
            <person name="Sun Q."/>
            <person name="Mori K."/>
        </authorList>
    </citation>
    <scope>NUCLEOTIDE SEQUENCE [LARGE SCALE GENOMIC DNA]</scope>
    <source>
        <strain evidence="3 4">KCTC 23076</strain>
    </source>
</reference>
<comment type="caution">
    <text evidence="3">The sequence shown here is derived from an EMBL/GenBank/DDBJ whole genome shotgun (WGS) entry which is preliminary data.</text>
</comment>
<feature type="signal peptide" evidence="2">
    <location>
        <begin position="1"/>
        <end position="20"/>
    </location>
</feature>
<name>A0ABV6RSA8_9GAMM</name>